<feature type="domain" description="Secretion system C-terminal sorting" evidence="5">
    <location>
        <begin position="507"/>
        <end position="566"/>
    </location>
</feature>
<name>A0A2P8FTV9_9BACT</name>
<evidence type="ECO:0000259" key="4">
    <source>
        <dbReference type="Pfam" id="PF08263"/>
    </source>
</evidence>
<dbReference type="AlphaFoldDB" id="A0A2P8FTV9"/>
<dbReference type="InterPro" id="IPR025875">
    <property type="entry name" value="Leu-rich_rpt_4"/>
</dbReference>
<dbReference type="Pfam" id="PF18962">
    <property type="entry name" value="Por_Secre_tail"/>
    <property type="match status" value="1"/>
</dbReference>
<keyword evidence="7" id="KW-1185">Reference proteome</keyword>
<dbReference type="PANTHER" id="PTHR48057">
    <property type="entry name" value="LEUCINE-RICH REPEAT SERINE/THREONINE-PROTEIN KINASE 1"/>
    <property type="match status" value="1"/>
</dbReference>
<dbReference type="InterPro" id="IPR032675">
    <property type="entry name" value="LRR_dom_sf"/>
</dbReference>
<feature type="chain" id="PRO_5015132852" evidence="3">
    <location>
        <begin position="18"/>
        <end position="573"/>
    </location>
</feature>
<dbReference type="Gene3D" id="3.80.10.10">
    <property type="entry name" value="Ribonuclease Inhibitor"/>
    <property type="match status" value="2"/>
</dbReference>
<dbReference type="InterPro" id="IPR013210">
    <property type="entry name" value="LRR_N_plant-typ"/>
</dbReference>
<dbReference type="RefSeq" id="WP_106597755.1">
    <property type="nucleotide sequence ID" value="NZ_PYAS01000012.1"/>
</dbReference>
<dbReference type="Pfam" id="PF08263">
    <property type="entry name" value="LRRNT_2"/>
    <property type="match status" value="1"/>
</dbReference>
<feature type="domain" description="Leucine-rich repeat-containing N-terminal plant-type" evidence="4">
    <location>
        <begin position="21"/>
        <end position="61"/>
    </location>
</feature>
<dbReference type="Pfam" id="PF12799">
    <property type="entry name" value="LRR_4"/>
    <property type="match status" value="1"/>
</dbReference>
<dbReference type="PANTHER" id="PTHR48057:SF7">
    <property type="entry name" value="LEUCINE-RICH REPEAT SERINE_THREONINE-PROTEIN KINASE 1"/>
    <property type="match status" value="1"/>
</dbReference>
<dbReference type="SUPFAM" id="SSF52058">
    <property type="entry name" value="L domain-like"/>
    <property type="match status" value="1"/>
</dbReference>
<dbReference type="Gene3D" id="2.60.40.10">
    <property type="entry name" value="Immunoglobulins"/>
    <property type="match status" value="1"/>
</dbReference>
<accession>A0A2P8FTV9</accession>
<keyword evidence="1" id="KW-0433">Leucine-rich repeat</keyword>
<proteinExistence type="predicted"/>
<evidence type="ECO:0000256" key="1">
    <source>
        <dbReference type="ARBA" id="ARBA00022614"/>
    </source>
</evidence>
<comment type="caution">
    <text evidence="6">The sequence shown here is derived from an EMBL/GenBank/DDBJ whole genome shotgun (WGS) entry which is preliminary data.</text>
</comment>
<dbReference type="InterPro" id="IPR026444">
    <property type="entry name" value="Secre_tail"/>
</dbReference>
<dbReference type="Proteomes" id="UP000241964">
    <property type="component" value="Unassembled WGS sequence"/>
</dbReference>
<gene>
    <name evidence="6" type="ORF">CLV60_11260</name>
</gene>
<organism evidence="6 7">
    <name type="scientific">Dyadobacter jiangsuensis</name>
    <dbReference type="NCBI Taxonomy" id="1591085"/>
    <lineage>
        <taxon>Bacteria</taxon>
        <taxon>Pseudomonadati</taxon>
        <taxon>Bacteroidota</taxon>
        <taxon>Cytophagia</taxon>
        <taxon>Cytophagales</taxon>
        <taxon>Spirosomataceae</taxon>
        <taxon>Dyadobacter</taxon>
    </lineage>
</organism>
<sequence length="573" mass="62357">MRKLTILLLFLSLRSFGQTLESDRQALVAIYNQANGPSWLVNWVVPGNVGDSPCGWDGVTCAGGRVTRLSISNTSEPAMLPSEIGNLTELTHLDLSTDYLGPGFGGNLPSEIGNLSKLEYLNFLGNGFSSSSMSEIGSLTTLKELHITPSGDIPASFANLVNLERCVMGRFGPLEGINTIAFPDVVCQWPKIKMLRMGGVVFSTPIPSQIGNLTTLDTLELTGTRPYPLGSYSSVGGLPAEIGNLTNLRCLNISYNGLTGGIPASFNNLTNLTTLDLSYNSLSDPIPNLLGVPVAADVRINNNNFNYRGMESNISRLDQYSPQALINAALIGPMCVGCLPTWIMPYTGGTMANLTHKLYKGDVLHTTVSGIDGVDLDGEGIYRVETTNSLVPNLTLVTKNYVVVKLPVTLVSFDGRSENNQTKLVWKTTSETNNKGFEIERSADARTFEKIGFVDGSGNTKDNQHYHFTDLAPFAISYYRLKQFDYDGKFEYSKVITVKSDAAIVKVYPNPAQDYLTVSGISQKQPFSIVDGNGRVVIEGQVTNMQQINIRNFVNGRYVVRVGEVSSSLLIHR</sequence>
<reference evidence="6 7" key="1">
    <citation type="submission" date="2018-03" db="EMBL/GenBank/DDBJ databases">
        <title>Genomic Encyclopedia of Archaeal and Bacterial Type Strains, Phase II (KMG-II): from individual species to whole genera.</title>
        <authorList>
            <person name="Goeker M."/>
        </authorList>
    </citation>
    <scope>NUCLEOTIDE SEQUENCE [LARGE SCALE GENOMIC DNA]</scope>
    <source>
        <strain evidence="6 7">DSM 29057</strain>
    </source>
</reference>
<protein>
    <submittedName>
        <fullName evidence="6">Putative secreted protein (Por secretion system target)</fullName>
    </submittedName>
</protein>
<feature type="signal peptide" evidence="3">
    <location>
        <begin position="1"/>
        <end position="17"/>
    </location>
</feature>
<dbReference type="NCBIfam" id="TIGR04183">
    <property type="entry name" value="Por_Secre_tail"/>
    <property type="match status" value="1"/>
</dbReference>
<dbReference type="EMBL" id="PYAS01000012">
    <property type="protein sequence ID" value="PSL25141.1"/>
    <property type="molecule type" value="Genomic_DNA"/>
</dbReference>
<keyword evidence="2" id="KW-0677">Repeat</keyword>
<dbReference type="InterPro" id="IPR013783">
    <property type="entry name" value="Ig-like_fold"/>
</dbReference>
<evidence type="ECO:0000256" key="2">
    <source>
        <dbReference type="ARBA" id="ARBA00022737"/>
    </source>
</evidence>
<keyword evidence="3" id="KW-0732">Signal</keyword>
<evidence type="ECO:0000256" key="3">
    <source>
        <dbReference type="SAM" id="SignalP"/>
    </source>
</evidence>
<evidence type="ECO:0000259" key="5">
    <source>
        <dbReference type="Pfam" id="PF18962"/>
    </source>
</evidence>
<dbReference type="OrthoDB" id="951199at2"/>
<dbReference type="InterPro" id="IPR052595">
    <property type="entry name" value="LRRC69/RLP"/>
</dbReference>
<dbReference type="InterPro" id="IPR001611">
    <property type="entry name" value="Leu-rich_rpt"/>
</dbReference>
<evidence type="ECO:0000313" key="7">
    <source>
        <dbReference type="Proteomes" id="UP000241964"/>
    </source>
</evidence>
<evidence type="ECO:0000313" key="6">
    <source>
        <dbReference type="EMBL" id="PSL25141.1"/>
    </source>
</evidence>
<dbReference type="PROSITE" id="PS51450">
    <property type="entry name" value="LRR"/>
    <property type="match status" value="1"/>
</dbReference>